<accession>A0A9N9DUQ4</accession>
<evidence type="ECO:0000313" key="1">
    <source>
        <dbReference type="EMBL" id="CAG8649752.1"/>
    </source>
</evidence>
<evidence type="ECO:0000313" key="2">
    <source>
        <dbReference type="Proteomes" id="UP000789831"/>
    </source>
</evidence>
<dbReference type="OrthoDB" id="10320803at2759"/>
<gene>
    <name evidence="1" type="ORF">AGERDE_LOCUS11352</name>
</gene>
<dbReference type="EMBL" id="CAJVPL010004639">
    <property type="protein sequence ID" value="CAG8649752.1"/>
    <property type="molecule type" value="Genomic_DNA"/>
</dbReference>
<proteinExistence type="predicted"/>
<dbReference type="AlphaFoldDB" id="A0A9N9DUQ4"/>
<organism evidence="1 2">
    <name type="scientific">Ambispora gerdemannii</name>
    <dbReference type="NCBI Taxonomy" id="144530"/>
    <lineage>
        <taxon>Eukaryota</taxon>
        <taxon>Fungi</taxon>
        <taxon>Fungi incertae sedis</taxon>
        <taxon>Mucoromycota</taxon>
        <taxon>Glomeromycotina</taxon>
        <taxon>Glomeromycetes</taxon>
        <taxon>Archaeosporales</taxon>
        <taxon>Ambisporaceae</taxon>
        <taxon>Ambispora</taxon>
    </lineage>
</organism>
<dbReference type="Proteomes" id="UP000789831">
    <property type="component" value="Unassembled WGS sequence"/>
</dbReference>
<sequence length="157" mass="18112">MSGLYQIQSNANIGYFLTEQDGKLALTNDKSSSYTYWYFLNPYTDSLNPYFENSDFKRARAIINSVSGKAITYGTKPDNESALELVTFASPSWKGFYWQVIQGTDYVVVASWNVRYLYNVLNQSAMLKPSALIDQGKDETEKEFKWRLVFKYNNPKL</sequence>
<protein>
    <submittedName>
        <fullName evidence="1">820_t:CDS:1</fullName>
    </submittedName>
</protein>
<keyword evidence="2" id="KW-1185">Reference proteome</keyword>
<comment type="caution">
    <text evidence="1">The sequence shown here is derived from an EMBL/GenBank/DDBJ whole genome shotgun (WGS) entry which is preliminary data.</text>
</comment>
<name>A0A9N9DUQ4_9GLOM</name>
<reference evidence="1" key="1">
    <citation type="submission" date="2021-06" db="EMBL/GenBank/DDBJ databases">
        <authorList>
            <person name="Kallberg Y."/>
            <person name="Tangrot J."/>
            <person name="Rosling A."/>
        </authorList>
    </citation>
    <scope>NUCLEOTIDE SEQUENCE</scope>
    <source>
        <strain evidence="1">MT106</strain>
    </source>
</reference>